<dbReference type="SUPFAM" id="SSF50494">
    <property type="entry name" value="Trypsin-like serine proteases"/>
    <property type="match status" value="1"/>
</dbReference>
<proteinExistence type="predicted"/>
<name>A0AAD8BCG1_BIOPF</name>
<organism evidence="1 2">
    <name type="scientific">Biomphalaria pfeifferi</name>
    <name type="common">Bloodfluke planorb</name>
    <name type="synonym">Freshwater snail</name>
    <dbReference type="NCBI Taxonomy" id="112525"/>
    <lineage>
        <taxon>Eukaryota</taxon>
        <taxon>Metazoa</taxon>
        <taxon>Spiralia</taxon>
        <taxon>Lophotrochozoa</taxon>
        <taxon>Mollusca</taxon>
        <taxon>Gastropoda</taxon>
        <taxon>Heterobranchia</taxon>
        <taxon>Euthyneura</taxon>
        <taxon>Panpulmonata</taxon>
        <taxon>Hygrophila</taxon>
        <taxon>Lymnaeoidea</taxon>
        <taxon>Planorbidae</taxon>
        <taxon>Biomphalaria</taxon>
    </lineage>
</organism>
<dbReference type="EMBL" id="JASAOG010000101">
    <property type="protein sequence ID" value="KAK0051697.1"/>
    <property type="molecule type" value="Genomic_DNA"/>
</dbReference>
<accession>A0AAD8BCG1</accession>
<comment type="caution">
    <text evidence="1">The sequence shown here is derived from an EMBL/GenBank/DDBJ whole genome shotgun (WGS) entry which is preliminary data.</text>
</comment>
<protein>
    <recommendedName>
        <fullName evidence="3">Serine protease</fullName>
    </recommendedName>
</protein>
<evidence type="ECO:0008006" key="3">
    <source>
        <dbReference type="Google" id="ProtNLM"/>
    </source>
</evidence>
<sequence>MYNFVIHANFRQSPLEAHWKLSRLRLARAFILPVLPAFNPQRIVYTMEVINNTTDEIFQFDITFQSDTKNKTMTGESFEGLENNGSKCLKKKDHDKFLSFNELSTTDFAEPYRYPDFLRLTKSLGNLVVKIELSVISSNRPKKFPRSRLGTGRITFSKIITGTRSRHCICSDCRTSAEPQTKWAEIKVTTAAHVIFDRFEAENAICILNFNKKDSTKTISLKGKDTETVSVDNDRSSVIFVTHDIKLAKSLIRSIYLFQNTHKKVFKEYKMLPNNKLAILISHPHGWPKKVSLGTYTKIELDGKRFKDKVYTEYTYDLHSCPGSSGAPLYFLGKQDVWSLHPHSRSIPEGSSENVVNIGHSSIEWEEVENAK</sequence>
<evidence type="ECO:0000313" key="2">
    <source>
        <dbReference type="Proteomes" id="UP001233172"/>
    </source>
</evidence>
<dbReference type="AlphaFoldDB" id="A0AAD8BCG1"/>
<keyword evidence="2" id="KW-1185">Reference proteome</keyword>
<reference evidence="1" key="2">
    <citation type="submission" date="2023-04" db="EMBL/GenBank/DDBJ databases">
        <authorList>
            <person name="Bu L."/>
            <person name="Lu L."/>
            <person name="Laidemitt M.R."/>
            <person name="Zhang S.M."/>
            <person name="Mutuku M."/>
            <person name="Mkoji G."/>
            <person name="Steinauer M."/>
            <person name="Loker E.S."/>
        </authorList>
    </citation>
    <scope>NUCLEOTIDE SEQUENCE</scope>
    <source>
        <strain evidence="1">KasaAsao</strain>
        <tissue evidence="1">Whole Snail</tissue>
    </source>
</reference>
<dbReference type="Proteomes" id="UP001233172">
    <property type="component" value="Unassembled WGS sequence"/>
</dbReference>
<gene>
    <name evidence="1" type="ORF">Bpfe_018912</name>
</gene>
<dbReference type="InterPro" id="IPR009003">
    <property type="entry name" value="Peptidase_S1_PA"/>
</dbReference>
<evidence type="ECO:0000313" key="1">
    <source>
        <dbReference type="EMBL" id="KAK0051697.1"/>
    </source>
</evidence>
<reference evidence="1" key="1">
    <citation type="journal article" date="2023" name="PLoS Negl. Trop. Dis.">
        <title>A genome sequence for Biomphalaria pfeifferi, the major vector snail for the human-infecting parasite Schistosoma mansoni.</title>
        <authorList>
            <person name="Bu L."/>
            <person name="Lu L."/>
            <person name="Laidemitt M.R."/>
            <person name="Zhang S.M."/>
            <person name="Mutuku M."/>
            <person name="Mkoji G."/>
            <person name="Steinauer M."/>
            <person name="Loker E.S."/>
        </authorList>
    </citation>
    <scope>NUCLEOTIDE SEQUENCE</scope>
    <source>
        <strain evidence="1">KasaAsao</strain>
    </source>
</reference>